<evidence type="ECO:0000313" key="7">
    <source>
        <dbReference type="EMBL" id="OAG08766.1"/>
    </source>
</evidence>
<keyword evidence="2" id="KW-0677">Repeat</keyword>
<dbReference type="GeneID" id="28767498"/>
<dbReference type="Gene3D" id="2.130.10.10">
    <property type="entry name" value="YVTN repeat-like/Quinoprotein amine dehydrogenase"/>
    <property type="match status" value="1"/>
</dbReference>
<keyword evidence="8" id="KW-1185">Reference proteome</keyword>
<organism evidence="7 8">
    <name type="scientific">Paraphaeosphaeria sporulosa</name>
    <dbReference type="NCBI Taxonomy" id="1460663"/>
    <lineage>
        <taxon>Eukaryota</taxon>
        <taxon>Fungi</taxon>
        <taxon>Dikarya</taxon>
        <taxon>Ascomycota</taxon>
        <taxon>Pezizomycotina</taxon>
        <taxon>Dothideomycetes</taxon>
        <taxon>Pleosporomycetidae</taxon>
        <taxon>Pleosporales</taxon>
        <taxon>Massarineae</taxon>
        <taxon>Didymosphaeriaceae</taxon>
        <taxon>Paraphaeosphaeria</taxon>
    </lineage>
</organism>
<dbReference type="PROSITE" id="PS00678">
    <property type="entry name" value="WD_REPEATS_1"/>
    <property type="match status" value="1"/>
</dbReference>
<evidence type="ECO:0000256" key="5">
    <source>
        <dbReference type="ARBA" id="ARBA00043913"/>
    </source>
</evidence>
<dbReference type="OrthoDB" id="5421599at2759"/>
<dbReference type="InterPro" id="IPR019775">
    <property type="entry name" value="WD40_repeat_CS"/>
</dbReference>
<sequence length="370" mass="41926">MSTAYPRRYCRAQQYRTNISTRPVAAPRSPSAVAAAQARALVQSASGLFIWAATACRFICEGRHFVARRLETILRDNSNNTRALEKHLDQIYTTMLMLWHVLRSMLLSKLLRCAGEEARQALEDLHAIINIPEGPAQPLCLYHPSFRDFLLDRQRCNDDNFWVNERRIHEKLVAYCVELMSAPYGLRQDIYKLSKPGIRRIEIDESRITASLPPELQYAQRGIKDGDATHGFLEKHLLYWLKAMSLMNETSLCVRLIYVSALLFSPEASIVRKIFIEEVQPQAVRVLSERDIEWDACRSVLEGHLEGVSAVVFSPDGQLVASASEDSTVRVWETATGQCRSVLYGRPSIFHIAFSPNGQTLQTNTGAWCV</sequence>
<gene>
    <name evidence="7" type="ORF">CC84DRAFT_1240275</name>
</gene>
<evidence type="ECO:0000313" key="8">
    <source>
        <dbReference type="Proteomes" id="UP000077069"/>
    </source>
</evidence>
<dbReference type="PROSITE" id="PS50082">
    <property type="entry name" value="WD_REPEATS_2"/>
    <property type="match status" value="1"/>
</dbReference>
<evidence type="ECO:0000256" key="6">
    <source>
        <dbReference type="PROSITE-ProRule" id="PRU00221"/>
    </source>
</evidence>
<reference evidence="7 8" key="1">
    <citation type="submission" date="2016-05" db="EMBL/GenBank/DDBJ databases">
        <title>Comparative analysis of secretome profiles of manganese(II)-oxidizing ascomycete fungi.</title>
        <authorList>
            <consortium name="DOE Joint Genome Institute"/>
            <person name="Zeiner C.A."/>
            <person name="Purvine S.O."/>
            <person name="Zink E.M."/>
            <person name="Wu S."/>
            <person name="Pasa-Tolic L."/>
            <person name="Chaput D.L."/>
            <person name="Haridas S."/>
            <person name="Grigoriev I.V."/>
            <person name="Santelli C.M."/>
            <person name="Hansel C.M."/>
        </authorList>
    </citation>
    <scope>NUCLEOTIDE SEQUENCE [LARGE SCALE GENOMIC DNA]</scope>
    <source>
        <strain evidence="7 8">AP3s5-JAC2a</strain>
    </source>
</reference>
<dbReference type="InterPro" id="IPR015943">
    <property type="entry name" value="WD40/YVTN_repeat-like_dom_sf"/>
</dbReference>
<dbReference type="Proteomes" id="UP000077069">
    <property type="component" value="Unassembled WGS sequence"/>
</dbReference>
<dbReference type="RefSeq" id="XP_018039131.1">
    <property type="nucleotide sequence ID" value="XM_018184012.1"/>
</dbReference>
<dbReference type="InParanoid" id="A0A177CN99"/>
<proteinExistence type="inferred from homology"/>
<dbReference type="PANTHER" id="PTHR22847:SF637">
    <property type="entry name" value="WD REPEAT DOMAIN 5B"/>
    <property type="match status" value="1"/>
</dbReference>
<accession>A0A177CN99</accession>
<evidence type="ECO:0000256" key="3">
    <source>
        <dbReference type="ARBA" id="ARBA00038415"/>
    </source>
</evidence>
<comment type="similarity">
    <text evidence="3">Belongs to the WD repeat MDV1/CAF4 family.</text>
</comment>
<protein>
    <recommendedName>
        <fullName evidence="4">Mitochondrial division protein 1</fullName>
    </recommendedName>
</protein>
<dbReference type="STRING" id="1460663.A0A177CN99"/>
<feature type="repeat" description="WD" evidence="6">
    <location>
        <begin position="301"/>
        <end position="342"/>
    </location>
</feature>
<dbReference type="InterPro" id="IPR036322">
    <property type="entry name" value="WD40_repeat_dom_sf"/>
</dbReference>
<name>A0A177CN99_9PLEO</name>
<dbReference type="PROSITE" id="PS50294">
    <property type="entry name" value="WD_REPEATS_REGION"/>
    <property type="match status" value="1"/>
</dbReference>
<dbReference type="SMART" id="SM00320">
    <property type="entry name" value="WD40"/>
    <property type="match status" value="1"/>
</dbReference>
<evidence type="ECO:0000256" key="2">
    <source>
        <dbReference type="ARBA" id="ARBA00022737"/>
    </source>
</evidence>
<dbReference type="GO" id="GO:1990234">
    <property type="term" value="C:transferase complex"/>
    <property type="evidence" value="ECO:0007669"/>
    <property type="project" value="UniProtKB-ARBA"/>
</dbReference>
<dbReference type="Pfam" id="PF00400">
    <property type="entry name" value="WD40"/>
    <property type="match status" value="1"/>
</dbReference>
<dbReference type="InterPro" id="IPR001680">
    <property type="entry name" value="WD40_rpt"/>
</dbReference>
<dbReference type="EMBL" id="KV441550">
    <property type="protein sequence ID" value="OAG08766.1"/>
    <property type="molecule type" value="Genomic_DNA"/>
</dbReference>
<dbReference type="AlphaFoldDB" id="A0A177CN99"/>
<evidence type="ECO:0000256" key="4">
    <source>
        <dbReference type="ARBA" id="ARBA00039789"/>
    </source>
</evidence>
<evidence type="ECO:0000256" key="1">
    <source>
        <dbReference type="ARBA" id="ARBA00022574"/>
    </source>
</evidence>
<comment type="function">
    <text evidence="5">Involved in mitochondrial fission. Acts as an adapter protein required to form mitochondrial fission complexes. Formation of these complexes is required to promote constriction and fission of the mitochondrial compartment at a late step in mitochondrial division.</text>
</comment>
<keyword evidence="1 6" id="KW-0853">WD repeat</keyword>
<dbReference type="SUPFAM" id="SSF50978">
    <property type="entry name" value="WD40 repeat-like"/>
    <property type="match status" value="1"/>
</dbReference>
<dbReference type="PANTHER" id="PTHR22847">
    <property type="entry name" value="WD40 REPEAT PROTEIN"/>
    <property type="match status" value="1"/>
</dbReference>